<protein>
    <submittedName>
        <fullName evidence="1">Phage regulatory CII family protein</fullName>
    </submittedName>
</protein>
<dbReference type="OrthoDB" id="6688863at2"/>
<reference evidence="2 3" key="1">
    <citation type="submission" date="2016-05" db="EMBL/GenBank/DDBJ databases">
        <title>Pathogenic, phenotypic and molecular characterisation of Xanthomonas nasturtii sp. nov. and Xanthomonas floridensis sp. nov., new species of Xanthomonas associated with watercress production in Florida.</title>
        <authorList>
            <person name="Vicente J.G."/>
            <person name="Rothwell S."/>
            <person name="Holub E.B."/>
            <person name="Studholme D.J."/>
        </authorList>
    </citation>
    <scope>NUCLEOTIDE SEQUENCE [LARGE SCALE GENOMIC DNA]</scope>
    <source>
        <strain evidence="2 3">WHRI 8848</strain>
    </source>
</reference>
<evidence type="ECO:0000313" key="3">
    <source>
        <dbReference type="Proteomes" id="UP000077659"/>
    </source>
</evidence>
<dbReference type="Proteomes" id="UP000077659">
    <property type="component" value="Unassembled WGS sequence"/>
</dbReference>
<keyword evidence="4" id="KW-1185">Reference proteome</keyword>
<reference evidence="1 4" key="2">
    <citation type="submission" date="2023-12" db="EMBL/GenBank/DDBJ databases">
        <title>Genome sequencing of Xanthomonas floridensis.</title>
        <authorList>
            <person name="Greer S."/>
            <person name="Harrison J."/>
            <person name="Grant M."/>
            <person name="Vicente J."/>
            <person name="Studholme D."/>
        </authorList>
    </citation>
    <scope>NUCLEOTIDE SEQUENCE [LARGE SCALE GENOMIC DNA]</scope>
    <source>
        <strain evidence="1 4">WHRI 8848</strain>
    </source>
</reference>
<dbReference type="EMBL" id="JAYFSO010000005">
    <property type="protein sequence ID" value="MEA5123280.1"/>
    <property type="molecule type" value="Genomic_DNA"/>
</dbReference>
<evidence type="ECO:0000313" key="1">
    <source>
        <dbReference type="EMBL" id="MEA5123280.1"/>
    </source>
</evidence>
<sequence length="159" mass="16427">MHIADAAHKTVLDYPGGSVALATRLLSTNDRGEEKPMSAAVLRSKVNPNTRTHHLTLTEASEIMGLTGDHRILHALAAEHGYTVVPTDVPEAGSLVAALIDAGEIKGKLCQIIGDALDDGRITANEALAIGGICGDLQAIAAQIARHASAAVDRARAAA</sequence>
<dbReference type="InterPro" id="IPR009679">
    <property type="entry name" value="Phage_186_CII-like"/>
</dbReference>
<evidence type="ECO:0000313" key="2">
    <source>
        <dbReference type="EMBL" id="OAG67771.1"/>
    </source>
</evidence>
<comment type="caution">
    <text evidence="2">The sequence shown here is derived from an EMBL/GenBank/DDBJ whole genome shotgun (WGS) entry which is preliminary data.</text>
</comment>
<dbReference type="Pfam" id="PF06892">
    <property type="entry name" value="Phage_CP76"/>
    <property type="match status" value="1"/>
</dbReference>
<proteinExistence type="predicted"/>
<organism evidence="2 3">
    <name type="scientific">Xanthomonas floridensis</name>
    <dbReference type="NCBI Taxonomy" id="1843580"/>
    <lineage>
        <taxon>Bacteria</taxon>
        <taxon>Pseudomonadati</taxon>
        <taxon>Pseudomonadota</taxon>
        <taxon>Gammaproteobacteria</taxon>
        <taxon>Lysobacterales</taxon>
        <taxon>Lysobacteraceae</taxon>
        <taxon>Xanthomonas</taxon>
    </lineage>
</organism>
<dbReference type="EMBL" id="LXNG01000014">
    <property type="protein sequence ID" value="OAG67771.1"/>
    <property type="molecule type" value="Genomic_DNA"/>
</dbReference>
<dbReference type="RefSeq" id="WP_064508916.1">
    <property type="nucleotide sequence ID" value="NZ_JAYFSN010000017.1"/>
</dbReference>
<dbReference type="AlphaFoldDB" id="A0A1A9MCI3"/>
<gene>
    <name evidence="2" type="ORF">A7D17_15950</name>
    <name evidence="1" type="ORF">VB146_05230</name>
</gene>
<dbReference type="GO" id="GO:0003677">
    <property type="term" value="F:DNA binding"/>
    <property type="evidence" value="ECO:0007669"/>
    <property type="project" value="InterPro"/>
</dbReference>
<accession>A0A1A9MCI3</accession>
<dbReference type="Proteomes" id="UP001303614">
    <property type="component" value="Unassembled WGS sequence"/>
</dbReference>
<name>A0A1A9MCI3_9XANT</name>
<evidence type="ECO:0000313" key="4">
    <source>
        <dbReference type="Proteomes" id="UP001303614"/>
    </source>
</evidence>
<dbReference type="STRING" id="1843580.A7D17_15950"/>